<dbReference type="GO" id="GO:0005829">
    <property type="term" value="C:cytosol"/>
    <property type="evidence" value="ECO:0007669"/>
    <property type="project" value="TreeGrafter"/>
</dbReference>
<dbReference type="GO" id="GO:0016787">
    <property type="term" value="F:hydrolase activity"/>
    <property type="evidence" value="ECO:0007669"/>
    <property type="project" value="UniProtKB-KW"/>
</dbReference>
<dbReference type="PANTHER" id="PTHR11839">
    <property type="entry name" value="UDP/ADP-SUGAR PYROPHOSPHATASE"/>
    <property type="match status" value="1"/>
</dbReference>
<evidence type="ECO:0000256" key="2">
    <source>
        <dbReference type="ARBA" id="ARBA00022801"/>
    </source>
</evidence>
<dbReference type="AlphaFoldDB" id="A0A1H0Q3R4"/>
<dbReference type="EMBL" id="LT629710">
    <property type="protein sequence ID" value="SDP11298.1"/>
    <property type="molecule type" value="Genomic_DNA"/>
</dbReference>
<accession>A0A1H0Q3R4</accession>
<keyword evidence="5" id="KW-1185">Reference proteome</keyword>
<dbReference type="GO" id="GO:0006753">
    <property type="term" value="P:nucleoside phosphate metabolic process"/>
    <property type="evidence" value="ECO:0007669"/>
    <property type="project" value="TreeGrafter"/>
</dbReference>
<dbReference type="Proteomes" id="UP000198741">
    <property type="component" value="Chromosome I"/>
</dbReference>
<gene>
    <name evidence="4" type="ORF">SAMN04515671_2963</name>
</gene>
<dbReference type="InterPro" id="IPR015797">
    <property type="entry name" value="NUDIX_hydrolase-like_dom_sf"/>
</dbReference>
<name>A0A1H0Q3R4_9ACTN</name>
<dbReference type="RefSeq" id="WP_197676188.1">
    <property type="nucleotide sequence ID" value="NZ_LT629710.1"/>
</dbReference>
<feature type="domain" description="Nudix hydrolase" evidence="3">
    <location>
        <begin position="46"/>
        <end position="159"/>
    </location>
</feature>
<dbReference type="PANTHER" id="PTHR11839:SF18">
    <property type="entry name" value="NUDIX HYDROLASE DOMAIN-CONTAINING PROTEIN"/>
    <property type="match status" value="1"/>
</dbReference>
<dbReference type="InterPro" id="IPR000086">
    <property type="entry name" value="NUDIX_hydrolase_dom"/>
</dbReference>
<dbReference type="GO" id="GO:0019693">
    <property type="term" value="P:ribose phosphate metabolic process"/>
    <property type="evidence" value="ECO:0007669"/>
    <property type="project" value="TreeGrafter"/>
</dbReference>
<dbReference type="Gene3D" id="3.90.79.10">
    <property type="entry name" value="Nucleoside Triphosphate Pyrophosphohydrolase"/>
    <property type="match status" value="1"/>
</dbReference>
<dbReference type="CDD" id="cd24161">
    <property type="entry name" value="NUDIX_ADPRase_Ndx2"/>
    <property type="match status" value="1"/>
</dbReference>
<proteinExistence type="predicted"/>
<evidence type="ECO:0000259" key="3">
    <source>
        <dbReference type="Pfam" id="PF00293"/>
    </source>
</evidence>
<organism evidence="4 5">
    <name type="scientific">Nakamurella panacisegetis</name>
    <dbReference type="NCBI Taxonomy" id="1090615"/>
    <lineage>
        <taxon>Bacteria</taxon>
        <taxon>Bacillati</taxon>
        <taxon>Actinomycetota</taxon>
        <taxon>Actinomycetes</taxon>
        <taxon>Nakamurellales</taxon>
        <taxon>Nakamurellaceae</taxon>
        <taxon>Nakamurella</taxon>
    </lineage>
</organism>
<evidence type="ECO:0000256" key="1">
    <source>
        <dbReference type="ARBA" id="ARBA00001946"/>
    </source>
</evidence>
<dbReference type="STRING" id="1090615.SAMN04515671_2963"/>
<protein>
    <recommendedName>
        <fullName evidence="3">Nudix hydrolase domain-containing protein</fullName>
    </recommendedName>
</protein>
<dbReference type="Pfam" id="PF00293">
    <property type="entry name" value="NUDIX"/>
    <property type="match status" value="1"/>
</dbReference>
<reference evidence="4 5" key="1">
    <citation type="submission" date="2016-10" db="EMBL/GenBank/DDBJ databases">
        <authorList>
            <person name="de Groot N.N."/>
        </authorList>
    </citation>
    <scope>NUCLEOTIDE SEQUENCE [LARGE SCALE GENOMIC DNA]</scope>
    <source>
        <strain evidence="5">P4-7,KCTC 19426,CECT 7604</strain>
    </source>
</reference>
<evidence type="ECO:0000313" key="5">
    <source>
        <dbReference type="Proteomes" id="UP000198741"/>
    </source>
</evidence>
<comment type="cofactor">
    <cofactor evidence="1">
        <name>Mg(2+)</name>
        <dbReference type="ChEBI" id="CHEBI:18420"/>
    </cofactor>
</comment>
<evidence type="ECO:0000313" key="4">
    <source>
        <dbReference type="EMBL" id="SDP11298.1"/>
    </source>
</evidence>
<dbReference type="SUPFAM" id="SSF55811">
    <property type="entry name" value="Nudix"/>
    <property type="match status" value="1"/>
</dbReference>
<keyword evidence="2" id="KW-0378">Hydrolase</keyword>
<sequence length="184" mass="20447">MTDQPPLMWRTGSKVVYANDWMQVREDEFERTDGSTGIYGVVDKPDFAIVVAEQDGIFHLVEQFRYPIGRRSWEFPMGGWPPGKSGSSLELAQAELREETGFTAGRWQAIAHLYEAAGFCSQGFDVFHATDLTAGDHAREDSEIDMVQGAFTAAQLLAMILDGTIIDSTTIAAYGMWQMLRTAP</sequence>